<dbReference type="AlphaFoldDB" id="A0A9D1MS15"/>
<evidence type="ECO:0000256" key="1">
    <source>
        <dbReference type="SAM" id="Phobius"/>
    </source>
</evidence>
<comment type="caution">
    <text evidence="2">The sequence shown here is derived from an EMBL/GenBank/DDBJ whole genome shotgun (WGS) entry which is preliminary data.</text>
</comment>
<evidence type="ECO:0000313" key="3">
    <source>
        <dbReference type="Proteomes" id="UP000824142"/>
    </source>
</evidence>
<protein>
    <submittedName>
        <fullName evidence="2">SHOCT domain-containing protein</fullName>
    </submittedName>
</protein>
<feature type="transmembrane region" description="Helical" evidence="1">
    <location>
        <begin position="41"/>
        <end position="66"/>
    </location>
</feature>
<dbReference type="Proteomes" id="UP000824142">
    <property type="component" value="Unassembled WGS sequence"/>
</dbReference>
<evidence type="ECO:0000313" key="2">
    <source>
        <dbReference type="EMBL" id="HIU65268.1"/>
    </source>
</evidence>
<proteinExistence type="predicted"/>
<keyword evidence="1" id="KW-1133">Transmembrane helix</keyword>
<reference evidence="2" key="1">
    <citation type="submission" date="2020-10" db="EMBL/GenBank/DDBJ databases">
        <authorList>
            <person name="Gilroy R."/>
        </authorList>
    </citation>
    <scope>NUCLEOTIDE SEQUENCE</scope>
    <source>
        <strain evidence="2">CHK136-897</strain>
    </source>
</reference>
<gene>
    <name evidence="2" type="ORF">IAC63_01355</name>
</gene>
<feature type="transmembrane region" description="Helical" evidence="1">
    <location>
        <begin position="6"/>
        <end position="29"/>
    </location>
</feature>
<dbReference type="EMBL" id="DVNO01000010">
    <property type="protein sequence ID" value="HIU65268.1"/>
    <property type="molecule type" value="Genomic_DNA"/>
</dbReference>
<keyword evidence="1" id="KW-0472">Membrane</keyword>
<reference evidence="2" key="2">
    <citation type="journal article" date="2021" name="PeerJ">
        <title>Extensive microbial diversity within the chicken gut microbiome revealed by metagenomics and culture.</title>
        <authorList>
            <person name="Gilroy R."/>
            <person name="Ravi A."/>
            <person name="Getino M."/>
            <person name="Pursley I."/>
            <person name="Horton D.L."/>
            <person name="Alikhan N.F."/>
            <person name="Baker D."/>
            <person name="Gharbi K."/>
            <person name="Hall N."/>
            <person name="Watson M."/>
            <person name="Adriaenssens E.M."/>
            <person name="Foster-Nyarko E."/>
            <person name="Jarju S."/>
            <person name="Secka A."/>
            <person name="Antonio M."/>
            <person name="Oren A."/>
            <person name="Chaudhuri R.R."/>
            <person name="La Ragione R."/>
            <person name="Hildebrand F."/>
            <person name="Pallen M.J."/>
        </authorList>
    </citation>
    <scope>NUCLEOTIDE SEQUENCE</scope>
    <source>
        <strain evidence="2">CHK136-897</strain>
    </source>
</reference>
<sequence>MLELIVAFLIMFSVAVLGVAFLSIPILIANARGICGTDHTIIVVLSVLGILFGVTWFIALIFSVTWSGACMVDADLDKLEKAAKLYKSKAITKEEYEKIKSKLLSKK</sequence>
<organism evidence="2 3">
    <name type="scientific">Candidatus Enterousia avicola</name>
    <dbReference type="NCBI Taxonomy" id="2840787"/>
    <lineage>
        <taxon>Bacteria</taxon>
        <taxon>Pseudomonadati</taxon>
        <taxon>Pseudomonadota</taxon>
        <taxon>Alphaproteobacteria</taxon>
        <taxon>Candidatus Enterousia</taxon>
    </lineage>
</organism>
<name>A0A9D1MS15_9PROT</name>
<keyword evidence="1" id="KW-0812">Transmembrane</keyword>
<accession>A0A9D1MS15</accession>